<name>A0ABY6HNK4_9ARCH</name>
<feature type="transmembrane region" description="Helical" evidence="1">
    <location>
        <begin position="88"/>
        <end position="115"/>
    </location>
</feature>
<evidence type="ECO:0000313" key="2">
    <source>
        <dbReference type="EMBL" id="UYP44149.1"/>
    </source>
</evidence>
<dbReference type="EMBL" id="CP104013">
    <property type="protein sequence ID" value="UYP44149.1"/>
    <property type="molecule type" value="Genomic_DNA"/>
</dbReference>
<evidence type="ECO:0000313" key="3">
    <source>
        <dbReference type="Proteomes" id="UP001208689"/>
    </source>
</evidence>
<organism evidence="2 3">
    <name type="scientific">Candidatus Lokiarchaeum ossiferum</name>
    <dbReference type="NCBI Taxonomy" id="2951803"/>
    <lineage>
        <taxon>Archaea</taxon>
        <taxon>Promethearchaeati</taxon>
        <taxon>Promethearchaeota</taxon>
        <taxon>Promethearchaeia</taxon>
        <taxon>Promethearchaeales</taxon>
        <taxon>Promethearchaeaceae</taxon>
        <taxon>Candidatus Lokiarchaeum</taxon>
    </lineage>
</organism>
<dbReference type="Proteomes" id="UP001208689">
    <property type="component" value="Chromosome"/>
</dbReference>
<reference evidence="2" key="1">
    <citation type="submission" date="2022-09" db="EMBL/GenBank/DDBJ databases">
        <title>Actin cytoskeleton and complex cell architecture in an #Asgard archaeon.</title>
        <authorList>
            <person name="Ponce Toledo R.I."/>
            <person name="Schleper C."/>
            <person name="Rodrigues Oliveira T."/>
            <person name="Wollweber F."/>
            <person name="Xu J."/>
            <person name="Rittmann S."/>
            <person name="Klingl A."/>
            <person name="Pilhofer M."/>
        </authorList>
    </citation>
    <scope>NUCLEOTIDE SEQUENCE</scope>
    <source>
        <strain evidence="2">B-35</strain>
    </source>
</reference>
<evidence type="ECO:0000256" key="1">
    <source>
        <dbReference type="SAM" id="Phobius"/>
    </source>
</evidence>
<accession>A0ABY6HNK4</accession>
<protein>
    <recommendedName>
        <fullName evidence="4">DUF4234 domain-containing protein</fullName>
    </recommendedName>
</protein>
<evidence type="ECO:0008006" key="4">
    <source>
        <dbReference type="Google" id="ProtNLM"/>
    </source>
</evidence>
<feature type="transmembrane region" description="Helical" evidence="1">
    <location>
        <begin position="165"/>
        <end position="185"/>
    </location>
</feature>
<feature type="transmembrane region" description="Helical" evidence="1">
    <location>
        <begin position="205"/>
        <end position="223"/>
    </location>
</feature>
<keyword evidence="1" id="KW-0812">Transmembrane</keyword>
<sequence>MADNQNKIPDDTIEHLVSKNSINQDLYTDIESYGFKYINHQKNYLITTAVFPIFALFVQVFNLIHTIGQINRPPPEQIPLPPLHPQNIYNILAPIIIFIIIASFALVKFVFLYIWMKKVHRYEIQQKLITKLNKNTVENSDDYSDIQNSIGLTQIFYDIVDHMQLIRIVFILMNIAFIFYIQWTLTFLLSFFGIIPRLNQNPSNYFHYINIIAEFGLLFYMVFEWKHFLKWNRKLKKINELEKKIYAELEM</sequence>
<keyword evidence="3" id="KW-1185">Reference proteome</keyword>
<keyword evidence="1" id="KW-1133">Transmembrane helix</keyword>
<proteinExistence type="predicted"/>
<gene>
    <name evidence="2" type="ORF">NEF87_000434</name>
</gene>
<keyword evidence="1" id="KW-0472">Membrane</keyword>
<feature type="transmembrane region" description="Helical" evidence="1">
    <location>
        <begin position="44"/>
        <end position="68"/>
    </location>
</feature>